<name>A0ABR1DPD0_NECAM</name>
<feature type="region of interest" description="Disordered" evidence="2">
    <location>
        <begin position="304"/>
        <end position="327"/>
    </location>
</feature>
<feature type="compositionally biased region" description="Basic and acidic residues" evidence="2">
    <location>
        <begin position="307"/>
        <end position="327"/>
    </location>
</feature>
<accession>A0ABR1DPD0</accession>
<feature type="coiled-coil region" evidence="1">
    <location>
        <begin position="167"/>
        <end position="201"/>
    </location>
</feature>
<proteinExistence type="predicted"/>
<sequence length="502" mass="55485">MNKGMSALRSQTNQPHINLCEGSDKGDNAERSAPILSASSSGKSIKATMNTHSFSDQGDMKFDASASEPLCKIGWISNYVDWHIVESKRREARCICDRMGTSASAHKTAVRSISIDQDGWNRPCSGSRGSSAASRRSLPVLLNFVGNKSSRDERMTKGERIRLVDRAMRAESAAAECESKMKGMEREIRTLELRNHDLSTEVCWLRQQCTISCPDVPNGSMASFVPPSCSEQCQVEKRLLHDTVAKQNADLNKMRLEVERFTALDIRKDIRISELIKELDAAKARIAGLEGEDQIGAAALSPVKPSAKGDMREVEKDGKAVEGKREEAVCDDISEEIPEEVEDGNTVRGPAKNSNLRIQTSRPRPSFRNIFTMGKEQRIDGKSLAYVRPNTAVEQSSSEFLPPPLERVDTVPVLRSIEIMPGIPSENKNPNEIHRDVDGDPYFYEKDIVEDSGADSDIDVTDILGSSNKSMAMCSVFSLNDRCPARAATPDTAEEIRFPQNM</sequence>
<evidence type="ECO:0000313" key="4">
    <source>
        <dbReference type="Proteomes" id="UP001303046"/>
    </source>
</evidence>
<comment type="caution">
    <text evidence="3">The sequence shown here is derived from an EMBL/GenBank/DDBJ whole genome shotgun (WGS) entry which is preliminary data.</text>
</comment>
<gene>
    <name evidence="3" type="primary">Necator_chrIV.g16283</name>
    <name evidence="3" type="ORF">RB195_002987</name>
</gene>
<feature type="region of interest" description="Disordered" evidence="2">
    <location>
        <begin position="1"/>
        <end position="42"/>
    </location>
</feature>
<keyword evidence="1" id="KW-0175">Coiled coil</keyword>
<feature type="region of interest" description="Disordered" evidence="2">
    <location>
        <begin position="339"/>
        <end position="359"/>
    </location>
</feature>
<dbReference type="Proteomes" id="UP001303046">
    <property type="component" value="Unassembled WGS sequence"/>
</dbReference>
<evidence type="ECO:0000313" key="3">
    <source>
        <dbReference type="EMBL" id="KAK6751331.1"/>
    </source>
</evidence>
<evidence type="ECO:0000256" key="1">
    <source>
        <dbReference type="SAM" id="Coils"/>
    </source>
</evidence>
<evidence type="ECO:0000256" key="2">
    <source>
        <dbReference type="SAM" id="MobiDB-lite"/>
    </source>
</evidence>
<dbReference type="EMBL" id="JAVFWL010000004">
    <property type="protein sequence ID" value="KAK6751331.1"/>
    <property type="molecule type" value="Genomic_DNA"/>
</dbReference>
<protein>
    <submittedName>
        <fullName evidence="3">Uncharacterized protein</fullName>
    </submittedName>
</protein>
<keyword evidence="4" id="KW-1185">Reference proteome</keyword>
<organism evidence="3 4">
    <name type="scientific">Necator americanus</name>
    <name type="common">Human hookworm</name>
    <dbReference type="NCBI Taxonomy" id="51031"/>
    <lineage>
        <taxon>Eukaryota</taxon>
        <taxon>Metazoa</taxon>
        <taxon>Ecdysozoa</taxon>
        <taxon>Nematoda</taxon>
        <taxon>Chromadorea</taxon>
        <taxon>Rhabditida</taxon>
        <taxon>Rhabditina</taxon>
        <taxon>Rhabditomorpha</taxon>
        <taxon>Strongyloidea</taxon>
        <taxon>Ancylostomatidae</taxon>
        <taxon>Bunostominae</taxon>
        <taxon>Necator</taxon>
    </lineage>
</organism>
<reference evidence="3 4" key="1">
    <citation type="submission" date="2023-08" db="EMBL/GenBank/DDBJ databases">
        <title>A Necator americanus chromosomal reference genome.</title>
        <authorList>
            <person name="Ilik V."/>
            <person name="Petrzelkova K.J."/>
            <person name="Pardy F."/>
            <person name="Fuh T."/>
            <person name="Niatou-Singa F.S."/>
            <person name="Gouil Q."/>
            <person name="Baker L."/>
            <person name="Ritchie M.E."/>
            <person name="Jex A.R."/>
            <person name="Gazzola D."/>
            <person name="Li H."/>
            <person name="Toshio Fujiwara R."/>
            <person name="Zhan B."/>
            <person name="Aroian R.V."/>
            <person name="Pafco B."/>
            <person name="Schwarz E.M."/>
        </authorList>
    </citation>
    <scope>NUCLEOTIDE SEQUENCE [LARGE SCALE GENOMIC DNA]</scope>
    <source>
        <strain evidence="3 4">Aroian</strain>
        <tissue evidence="3">Whole animal</tissue>
    </source>
</reference>